<accession>A0A2N3I2M5</accession>
<organism evidence="8 9">
    <name type="scientific">Raineya orbicola</name>
    <dbReference type="NCBI Taxonomy" id="2016530"/>
    <lineage>
        <taxon>Bacteria</taxon>
        <taxon>Pseudomonadati</taxon>
        <taxon>Bacteroidota</taxon>
        <taxon>Cytophagia</taxon>
        <taxon>Cytophagales</taxon>
        <taxon>Raineyaceae</taxon>
        <taxon>Raineya</taxon>
    </lineage>
</organism>
<dbReference type="PROSITE" id="PS00138">
    <property type="entry name" value="SUBTILASE_SER"/>
    <property type="match status" value="1"/>
</dbReference>
<dbReference type="InterPro" id="IPR013320">
    <property type="entry name" value="ConA-like_dom_sf"/>
</dbReference>
<dbReference type="SUPFAM" id="SSF49265">
    <property type="entry name" value="Fibronectin type III"/>
    <property type="match status" value="3"/>
</dbReference>
<keyword evidence="4" id="KW-0720">Serine protease</keyword>
<dbReference type="SUPFAM" id="SSF49785">
    <property type="entry name" value="Galactose-binding domain-like"/>
    <property type="match status" value="1"/>
</dbReference>
<feature type="domain" description="PKD" evidence="6">
    <location>
        <begin position="229"/>
        <end position="304"/>
    </location>
</feature>
<dbReference type="SUPFAM" id="SSF49899">
    <property type="entry name" value="Concanavalin A-like lectins/glucanases"/>
    <property type="match status" value="1"/>
</dbReference>
<dbReference type="SUPFAM" id="SSF52743">
    <property type="entry name" value="Subtilisin-like"/>
    <property type="match status" value="1"/>
</dbReference>
<dbReference type="InterPro" id="IPR026444">
    <property type="entry name" value="Secre_tail"/>
</dbReference>
<keyword evidence="1" id="KW-0645">Protease</keyword>
<feature type="domain" description="Fibronectin type-III" evidence="7">
    <location>
        <begin position="681"/>
        <end position="771"/>
    </location>
</feature>
<dbReference type="InterPro" id="IPR000601">
    <property type="entry name" value="PKD_dom"/>
</dbReference>
<dbReference type="InterPro" id="IPR022409">
    <property type="entry name" value="PKD/Chitinase_dom"/>
</dbReference>
<dbReference type="Gene3D" id="2.60.120.380">
    <property type="match status" value="1"/>
</dbReference>
<evidence type="ECO:0000256" key="1">
    <source>
        <dbReference type="ARBA" id="ARBA00022670"/>
    </source>
</evidence>
<dbReference type="InterPro" id="IPR003961">
    <property type="entry name" value="FN3_dom"/>
</dbReference>
<evidence type="ECO:0000313" key="8">
    <source>
        <dbReference type="EMBL" id="PKQ64552.1"/>
    </source>
</evidence>
<comment type="similarity">
    <text evidence="5">Belongs to the peptidase S8 family.</text>
</comment>
<evidence type="ECO:0000259" key="7">
    <source>
        <dbReference type="PROSITE" id="PS50853"/>
    </source>
</evidence>
<evidence type="ECO:0000256" key="2">
    <source>
        <dbReference type="ARBA" id="ARBA00022737"/>
    </source>
</evidence>
<sequence>MSGTSMASPNVTGTLVLIQQHYKNLNAGQFMRSATLRGLVIHTADEAGANPGPDYAFGWGLLNAEKAVNVISQRNVTSIIDERTLNNGGTYTLNVTALSNTTPLEVTISWTDPAGTPLPDNTLNSTSPRLVNDLDVRVTHSSTTFFPWRLDPANPSAAATQNDNFRDNVEKIIIPNPVAGATYTITVNHKGILQGGNPQAYSLIVTGIAANPNAVFADFNTSANVICIGQSITFTDASTKAPSAPAINSWNWNFDVGNIGGASPATANTQGPHTVTFNQSGTYQISLTVSNGIETNTKTKTIVVRTNNNLPLTEGFESTPVGWTATKTGGPTDWVIVNVGQASTRSAAVDLYNNDIGTNALFLNAPAVNLQSFVSVNFAFYVAHRGYGSNPSSAVYASLELQASNDCGQTFTTIWSKSGQTLATTTPASSTAQFNAPGANDWRLENVNVPAPFLGSNSVLFRFRLTDNYSNWIYVDNINITGVLPPPPSAPTTLTATAVSSSQINLSWTDNANNETGYKVERSLDGVSFTEIASSLPANTTTYSDNGLTANTTYYYRVRAFNTGGNSGYSNVANATTLPNTPAAPSAPTTLTATAVSSSQINLSWTDNASDETGYKVERSLDGVSFTEIASSLPANTTTYSDNGLTANTTYYYRVRAFNTGGNSGYSNVANATTLPNAPSAPTTLTATAVSSSQINLSWTDNANNETGYKVERSLDGVSFTEIASSLPANTTTYSDNGLTANTTYYYRVRAFNTGGNSGYSNIANATTFPNAPSAPTTLTATAVSSSQINLSWTDNASDETGYKVERSLDGVSFTEIASSLPANTTTYSDNGLTANTTYYYRVRAFNTGGNSGYSNVANATTLPNTPAAPSAPTTLTATAVSSSQINLSWTDNASDETGYKVERSLDGVSFTEIASSLPANTTTYSDNGLTANTTYYYRVRAFNTGGNSGYSNVANATTQAEVTAINTNLDKAILISPVPTTDWVNVDFTNVRFQKATIKIYSGSGAFVNEINVKNNLVKINFTSYAKGVYYLHIQTEEGYIVRKIVVQ</sequence>
<dbReference type="InterPro" id="IPR035986">
    <property type="entry name" value="PKD_dom_sf"/>
</dbReference>
<dbReference type="Gene3D" id="2.60.40.10">
    <property type="entry name" value="Immunoglobulins"/>
    <property type="match status" value="6"/>
</dbReference>
<dbReference type="SMART" id="SM00060">
    <property type="entry name" value="FN3"/>
    <property type="match status" value="5"/>
</dbReference>
<dbReference type="PROSITE" id="PS50853">
    <property type="entry name" value="FN3"/>
    <property type="match status" value="5"/>
</dbReference>
<feature type="domain" description="Fibronectin type-III" evidence="7">
    <location>
        <begin position="490"/>
        <end position="580"/>
    </location>
</feature>
<dbReference type="EMBL" id="NKXO01000069">
    <property type="protein sequence ID" value="PKQ64552.1"/>
    <property type="molecule type" value="Genomic_DNA"/>
</dbReference>
<reference evidence="8 9" key="1">
    <citation type="submission" date="2017-06" db="EMBL/GenBank/DDBJ databases">
        <title>Raineya orbicola gen. nov., sp. nov. a slightly thermophilic bacterium of the phylum Bacteroidetes and the description of Raineyaceae fam. nov.</title>
        <authorList>
            <person name="Albuquerque L."/>
            <person name="Polonia A.R.M."/>
            <person name="Barroso C."/>
            <person name="Froufe H.J.C."/>
            <person name="Lage O."/>
            <person name="Lobo-Da-Cunha A."/>
            <person name="Egas C."/>
            <person name="Da Costa M.S."/>
        </authorList>
    </citation>
    <scope>NUCLEOTIDE SEQUENCE [LARGE SCALE GENOMIC DNA]</scope>
    <source>
        <strain evidence="8 9">SPSPC-11</strain>
    </source>
</reference>
<dbReference type="Pfam" id="PF00041">
    <property type="entry name" value="fn3"/>
    <property type="match status" value="5"/>
</dbReference>
<dbReference type="GO" id="GO:0004252">
    <property type="term" value="F:serine-type endopeptidase activity"/>
    <property type="evidence" value="ECO:0007669"/>
    <property type="project" value="InterPro"/>
</dbReference>
<dbReference type="InterPro" id="IPR036116">
    <property type="entry name" value="FN3_sf"/>
</dbReference>
<dbReference type="InterPro" id="IPR036852">
    <property type="entry name" value="Peptidase_S8/S53_dom_sf"/>
</dbReference>
<dbReference type="Proteomes" id="UP000233387">
    <property type="component" value="Unassembled WGS sequence"/>
</dbReference>
<dbReference type="AlphaFoldDB" id="A0A2N3I2M5"/>
<dbReference type="PANTHER" id="PTHR13817">
    <property type="entry name" value="TITIN"/>
    <property type="match status" value="1"/>
</dbReference>
<feature type="domain" description="Fibronectin type-III" evidence="7">
    <location>
        <begin position="872"/>
        <end position="962"/>
    </location>
</feature>
<comment type="caution">
    <text evidence="8">The sequence shown here is derived from an EMBL/GenBank/DDBJ whole genome shotgun (WGS) entry which is preliminary data.</text>
</comment>
<dbReference type="Gene3D" id="3.40.50.200">
    <property type="entry name" value="Peptidase S8/S53 domain"/>
    <property type="match status" value="1"/>
</dbReference>
<dbReference type="RefSeq" id="WP_243390596.1">
    <property type="nucleotide sequence ID" value="NZ_NKXO01000069.1"/>
</dbReference>
<evidence type="ECO:0000256" key="3">
    <source>
        <dbReference type="ARBA" id="ARBA00022801"/>
    </source>
</evidence>
<dbReference type="PANTHER" id="PTHR13817:SF166">
    <property type="entry name" value="NEURONAL IGCAM-RELATED"/>
    <property type="match status" value="1"/>
</dbReference>
<dbReference type="SMART" id="SM00089">
    <property type="entry name" value="PKD"/>
    <property type="match status" value="1"/>
</dbReference>
<dbReference type="InterPro" id="IPR050964">
    <property type="entry name" value="Striated_Muscle_Regulatory"/>
</dbReference>
<dbReference type="Gene3D" id="2.60.120.200">
    <property type="match status" value="1"/>
</dbReference>
<evidence type="ECO:0000256" key="5">
    <source>
        <dbReference type="PROSITE-ProRule" id="PRU01240"/>
    </source>
</evidence>
<proteinExistence type="inferred from homology"/>
<evidence type="ECO:0000259" key="6">
    <source>
        <dbReference type="PROSITE" id="PS50093"/>
    </source>
</evidence>
<protein>
    <submittedName>
        <fullName evidence="8">Por secretion system C-terminal sorting domain</fullName>
    </submittedName>
</protein>
<dbReference type="InterPro" id="IPR023828">
    <property type="entry name" value="Peptidase_S8_Ser-AS"/>
</dbReference>
<dbReference type="GO" id="GO:0004553">
    <property type="term" value="F:hydrolase activity, hydrolyzing O-glycosyl compounds"/>
    <property type="evidence" value="ECO:0007669"/>
    <property type="project" value="UniProtKB-ARBA"/>
</dbReference>
<dbReference type="PROSITE" id="PS51892">
    <property type="entry name" value="SUBTILASE"/>
    <property type="match status" value="1"/>
</dbReference>
<dbReference type="PROSITE" id="PS50093">
    <property type="entry name" value="PKD"/>
    <property type="match status" value="1"/>
</dbReference>
<comment type="caution">
    <text evidence="5">Lacks conserved residue(s) required for the propagation of feature annotation.</text>
</comment>
<dbReference type="GO" id="GO:0005975">
    <property type="term" value="P:carbohydrate metabolic process"/>
    <property type="evidence" value="ECO:0007669"/>
    <property type="project" value="UniProtKB-ARBA"/>
</dbReference>
<dbReference type="CDD" id="cd00063">
    <property type="entry name" value="FN3"/>
    <property type="match status" value="5"/>
</dbReference>
<evidence type="ECO:0000256" key="4">
    <source>
        <dbReference type="ARBA" id="ARBA00022825"/>
    </source>
</evidence>
<dbReference type="SUPFAM" id="SSF49299">
    <property type="entry name" value="PKD domain"/>
    <property type="match status" value="1"/>
</dbReference>
<dbReference type="GO" id="GO:0006508">
    <property type="term" value="P:proteolysis"/>
    <property type="evidence" value="ECO:0007669"/>
    <property type="project" value="UniProtKB-KW"/>
</dbReference>
<dbReference type="NCBIfam" id="TIGR04183">
    <property type="entry name" value="Por_Secre_tail"/>
    <property type="match status" value="1"/>
</dbReference>
<gene>
    <name evidence="8" type="ORF">Rain11_2614</name>
</gene>
<evidence type="ECO:0000313" key="9">
    <source>
        <dbReference type="Proteomes" id="UP000233387"/>
    </source>
</evidence>
<dbReference type="InterPro" id="IPR013783">
    <property type="entry name" value="Ig-like_fold"/>
</dbReference>
<name>A0A2N3I2M5_9BACT</name>
<dbReference type="CDD" id="cd00146">
    <property type="entry name" value="PKD"/>
    <property type="match status" value="1"/>
</dbReference>
<feature type="domain" description="Fibronectin type-III" evidence="7">
    <location>
        <begin position="587"/>
        <end position="677"/>
    </location>
</feature>
<keyword evidence="9" id="KW-1185">Reference proteome</keyword>
<keyword evidence="2" id="KW-0677">Repeat</keyword>
<dbReference type="Pfam" id="PF18962">
    <property type="entry name" value="Por_Secre_tail"/>
    <property type="match status" value="1"/>
</dbReference>
<feature type="domain" description="Fibronectin type-III" evidence="7">
    <location>
        <begin position="775"/>
        <end position="865"/>
    </location>
</feature>
<dbReference type="InterPro" id="IPR008979">
    <property type="entry name" value="Galactose-bd-like_sf"/>
</dbReference>
<dbReference type="Pfam" id="PF18911">
    <property type="entry name" value="PKD_4"/>
    <property type="match status" value="1"/>
</dbReference>
<keyword evidence="3" id="KW-0378">Hydrolase</keyword>